<evidence type="ECO:0000256" key="1">
    <source>
        <dbReference type="SAM" id="SignalP"/>
    </source>
</evidence>
<feature type="signal peptide" evidence="1">
    <location>
        <begin position="1"/>
        <end position="21"/>
    </location>
</feature>
<proteinExistence type="predicted"/>
<feature type="chain" id="PRO_5002434914" description="Secreted protein" evidence="1">
    <location>
        <begin position="22"/>
        <end position="113"/>
    </location>
</feature>
<evidence type="ECO:0000313" key="2">
    <source>
        <dbReference type="EMBL" id="JAH95215.1"/>
    </source>
</evidence>
<dbReference type="EMBL" id="GBXM01013362">
    <property type="protein sequence ID" value="JAH95215.1"/>
    <property type="molecule type" value="Transcribed_RNA"/>
</dbReference>
<accession>A0A0E9WZZ8</accession>
<evidence type="ECO:0008006" key="3">
    <source>
        <dbReference type="Google" id="ProtNLM"/>
    </source>
</evidence>
<protein>
    <recommendedName>
        <fullName evidence="3">Secreted protein</fullName>
    </recommendedName>
</protein>
<dbReference type="AlphaFoldDB" id="A0A0E9WZZ8"/>
<name>A0A0E9WZZ8_ANGAN</name>
<reference evidence="2" key="1">
    <citation type="submission" date="2014-11" db="EMBL/GenBank/DDBJ databases">
        <authorList>
            <person name="Amaro Gonzalez C."/>
        </authorList>
    </citation>
    <scope>NUCLEOTIDE SEQUENCE</scope>
</reference>
<organism evidence="2">
    <name type="scientific">Anguilla anguilla</name>
    <name type="common">European freshwater eel</name>
    <name type="synonym">Muraena anguilla</name>
    <dbReference type="NCBI Taxonomy" id="7936"/>
    <lineage>
        <taxon>Eukaryota</taxon>
        <taxon>Metazoa</taxon>
        <taxon>Chordata</taxon>
        <taxon>Craniata</taxon>
        <taxon>Vertebrata</taxon>
        <taxon>Euteleostomi</taxon>
        <taxon>Actinopterygii</taxon>
        <taxon>Neopterygii</taxon>
        <taxon>Teleostei</taxon>
        <taxon>Anguilliformes</taxon>
        <taxon>Anguillidae</taxon>
        <taxon>Anguilla</taxon>
    </lineage>
</organism>
<reference evidence="2" key="2">
    <citation type="journal article" date="2015" name="Fish Shellfish Immunol.">
        <title>Early steps in the European eel (Anguilla anguilla)-Vibrio vulnificus interaction in the gills: Role of the RtxA13 toxin.</title>
        <authorList>
            <person name="Callol A."/>
            <person name="Pajuelo D."/>
            <person name="Ebbesson L."/>
            <person name="Teles M."/>
            <person name="MacKenzie S."/>
            <person name="Amaro C."/>
        </authorList>
    </citation>
    <scope>NUCLEOTIDE SEQUENCE</scope>
</reference>
<keyword evidence="1" id="KW-0732">Signal</keyword>
<sequence>MQSSLLLLLLSLLFFLHVLYLACNHYIELTEHASKRQIPKSDWIGHRSCFAPSYVQTARNHNFIECILMLRAYHFKGVKVTVKLYEIFMQLYWFYCFFFNDCNFSKFCYLLHV</sequence>